<reference evidence="9 10" key="1">
    <citation type="journal article" date="2016" name="Nat. Commun.">
        <title>Extremotolerant tardigrade genome and improved radiotolerance of human cultured cells by tardigrade-unique protein.</title>
        <authorList>
            <person name="Hashimoto T."/>
            <person name="Horikawa D.D."/>
            <person name="Saito Y."/>
            <person name="Kuwahara H."/>
            <person name="Kozuka-Hata H."/>
            <person name="Shin-I T."/>
            <person name="Minakuchi Y."/>
            <person name="Ohishi K."/>
            <person name="Motoyama A."/>
            <person name="Aizu T."/>
            <person name="Enomoto A."/>
            <person name="Kondo K."/>
            <person name="Tanaka S."/>
            <person name="Hara Y."/>
            <person name="Koshikawa S."/>
            <person name="Sagara H."/>
            <person name="Miura T."/>
            <person name="Yokobori S."/>
            <person name="Miyagawa K."/>
            <person name="Suzuki Y."/>
            <person name="Kubo T."/>
            <person name="Oyama M."/>
            <person name="Kohara Y."/>
            <person name="Fujiyama A."/>
            <person name="Arakawa K."/>
            <person name="Katayama T."/>
            <person name="Toyoda A."/>
            <person name="Kunieda T."/>
        </authorList>
    </citation>
    <scope>NUCLEOTIDE SEQUENCE [LARGE SCALE GENOMIC DNA]</scope>
    <source>
        <strain evidence="9 10">YOKOZUNA-1</strain>
    </source>
</reference>
<dbReference type="OrthoDB" id="191651at2759"/>
<accession>A0A1D1V9V8</accession>
<protein>
    <recommendedName>
        <fullName evidence="11">WW domain-containing protein</fullName>
    </recommendedName>
</protein>
<dbReference type="CDD" id="cd00201">
    <property type="entry name" value="WW"/>
    <property type="match status" value="1"/>
</dbReference>
<dbReference type="InterPro" id="IPR000690">
    <property type="entry name" value="Matrin/U1-C_Znf_C2H2"/>
</dbReference>
<dbReference type="Pfam" id="PF00397">
    <property type="entry name" value="WW"/>
    <property type="match status" value="1"/>
</dbReference>
<proteinExistence type="predicted"/>
<dbReference type="STRING" id="947166.A0A1D1V9V8"/>
<dbReference type="SMART" id="SM00451">
    <property type="entry name" value="ZnF_U1"/>
    <property type="match status" value="1"/>
</dbReference>
<dbReference type="SUPFAM" id="SSF57667">
    <property type="entry name" value="beta-beta-alpha zinc fingers"/>
    <property type="match status" value="1"/>
</dbReference>
<evidence type="ECO:0000256" key="6">
    <source>
        <dbReference type="SAM" id="MobiDB-lite"/>
    </source>
</evidence>
<dbReference type="Gene3D" id="2.20.70.10">
    <property type="match status" value="1"/>
</dbReference>
<keyword evidence="3" id="KW-0863">Zinc-finger</keyword>
<dbReference type="GO" id="GO:0008270">
    <property type="term" value="F:zinc ion binding"/>
    <property type="evidence" value="ECO:0007669"/>
    <property type="project" value="UniProtKB-KW"/>
</dbReference>
<dbReference type="PROSITE" id="PS50171">
    <property type="entry name" value="ZF_MATRIN"/>
    <property type="match status" value="1"/>
</dbReference>
<dbReference type="PANTHER" id="PTHR13173">
    <property type="entry name" value="WW DOMAIN BINDING PROTEIN 4"/>
    <property type="match status" value="1"/>
</dbReference>
<dbReference type="PANTHER" id="PTHR13173:SF10">
    <property type="entry name" value="WW DOMAIN-BINDING PROTEIN 4"/>
    <property type="match status" value="1"/>
</dbReference>
<evidence type="ECO:0000259" key="8">
    <source>
        <dbReference type="PROSITE" id="PS50171"/>
    </source>
</evidence>
<dbReference type="Proteomes" id="UP000186922">
    <property type="component" value="Unassembled WGS sequence"/>
</dbReference>
<comment type="subcellular location">
    <subcellularLocation>
        <location evidence="1">Nucleus</location>
    </subcellularLocation>
</comment>
<evidence type="ECO:0000256" key="5">
    <source>
        <dbReference type="ARBA" id="ARBA00023242"/>
    </source>
</evidence>
<evidence type="ECO:0000256" key="4">
    <source>
        <dbReference type="ARBA" id="ARBA00022833"/>
    </source>
</evidence>
<evidence type="ECO:0000256" key="2">
    <source>
        <dbReference type="ARBA" id="ARBA00022723"/>
    </source>
</evidence>
<evidence type="ECO:0008006" key="11">
    <source>
        <dbReference type="Google" id="ProtNLM"/>
    </source>
</evidence>
<dbReference type="GO" id="GO:0003723">
    <property type="term" value="F:RNA binding"/>
    <property type="evidence" value="ECO:0007669"/>
    <property type="project" value="TreeGrafter"/>
</dbReference>
<keyword evidence="10" id="KW-1185">Reference proteome</keyword>
<dbReference type="SMART" id="SM00456">
    <property type="entry name" value="WW"/>
    <property type="match status" value="1"/>
</dbReference>
<dbReference type="InterPro" id="IPR003604">
    <property type="entry name" value="Matrin/U1-like-C_Znf_C2H2"/>
</dbReference>
<dbReference type="InterPro" id="IPR013085">
    <property type="entry name" value="U1-CZ_Znf_C2H2"/>
</dbReference>
<dbReference type="InterPro" id="IPR036020">
    <property type="entry name" value="WW_dom_sf"/>
</dbReference>
<dbReference type="GO" id="GO:0000398">
    <property type="term" value="P:mRNA splicing, via spliceosome"/>
    <property type="evidence" value="ECO:0007669"/>
    <property type="project" value="InterPro"/>
</dbReference>
<dbReference type="InterPro" id="IPR036236">
    <property type="entry name" value="Znf_C2H2_sf"/>
</dbReference>
<organism evidence="9 10">
    <name type="scientific">Ramazzottius varieornatus</name>
    <name type="common">Water bear</name>
    <name type="synonym">Tardigrade</name>
    <dbReference type="NCBI Taxonomy" id="947166"/>
    <lineage>
        <taxon>Eukaryota</taxon>
        <taxon>Metazoa</taxon>
        <taxon>Ecdysozoa</taxon>
        <taxon>Tardigrada</taxon>
        <taxon>Eutardigrada</taxon>
        <taxon>Parachela</taxon>
        <taxon>Hypsibioidea</taxon>
        <taxon>Ramazzottiidae</taxon>
        <taxon>Ramazzottius</taxon>
    </lineage>
</organism>
<comment type="caution">
    <text evidence="9">The sequence shown here is derived from an EMBL/GenBank/DDBJ whole genome shotgun (WGS) entry which is preliminary data.</text>
</comment>
<dbReference type="Gene3D" id="3.30.160.60">
    <property type="entry name" value="Classic Zinc Finger"/>
    <property type="match status" value="1"/>
</dbReference>
<evidence type="ECO:0000256" key="3">
    <source>
        <dbReference type="ARBA" id="ARBA00022771"/>
    </source>
</evidence>
<dbReference type="InterPro" id="IPR040023">
    <property type="entry name" value="WBP4"/>
</dbReference>
<dbReference type="PROSITE" id="PS50020">
    <property type="entry name" value="WW_DOMAIN_2"/>
    <property type="match status" value="1"/>
</dbReference>
<sequence length="303" mass="33692">MTEYWKSLPKKYCDLCKCWFQDNKASIDFHERGTRHKEAVRERIKDATKKGKTDSGAKSAVQTDLEKIEVAAMAAYAKDLSANPSIAWKYGTASSRSTVLGSGSKTDGPAVATTSVPSDMTLRKLDLGQERVLNAVTTIQKKKAKEAASKKWKEAKSEDGYSYFYNSETSESRWDAPPEGFLSLADQLEAQGAVVEGETVPALRTKPLPRSLDTPETLGGWHTVKNNEEQPFVYLEPTARSAASELNERVHTVAAEQAYEEITKTEFKTKTVGSLQAEEGGSCTFRKRKVGEDTKKQIRRRHE</sequence>
<dbReference type="EMBL" id="BDGG01000004">
    <property type="protein sequence ID" value="GAU98471.1"/>
    <property type="molecule type" value="Genomic_DNA"/>
</dbReference>
<dbReference type="SUPFAM" id="SSF51045">
    <property type="entry name" value="WW domain"/>
    <property type="match status" value="1"/>
</dbReference>
<dbReference type="AlphaFoldDB" id="A0A1D1V9V8"/>
<gene>
    <name evidence="9" type="primary">RvY_09611-1</name>
    <name evidence="9" type="synonym">RvY_09611.1</name>
    <name evidence="9" type="ORF">RvY_09611</name>
</gene>
<evidence type="ECO:0000259" key="7">
    <source>
        <dbReference type="PROSITE" id="PS50020"/>
    </source>
</evidence>
<feature type="domain" description="Matrin-type" evidence="8">
    <location>
        <begin position="11"/>
        <end position="42"/>
    </location>
</feature>
<dbReference type="Pfam" id="PF06220">
    <property type="entry name" value="zf-U1"/>
    <property type="match status" value="1"/>
</dbReference>
<feature type="region of interest" description="Disordered" evidence="6">
    <location>
        <begin position="272"/>
        <end position="303"/>
    </location>
</feature>
<name>A0A1D1V9V8_RAMVA</name>
<keyword evidence="5" id="KW-0539">Nucleus</keyword>
<keyword evidence="2" id="KW-0479">Metal-binding</keyword>
<feature type="domain" description="WW" evidence="7">
    <location>
        <begin position="146"/>
        <end position="179"/>
    </location>
</feature>
<dbReference type="GO" id="GO:0071011">
    <property type="term" value="C:precatalytic spliceosome"/>
    <property type="evidence" value="ECO:0007669"/>
    <property type="project" value="TreeGrafter"/>
</dbReference>
<keyword evidence="4" id="KW-0862">Zinc</keyword>
<evidence type="ECO:0000256" key="1">
    <source>
        <dbReference type="ARBA" id="ARBA00004123"/>
    </source>
</evidence>
<dbReference type="InterPro" id="IPR001202">
    <property type="entry name" value="WW_dom"/>
</dbReference>
<evidence type="ECO:0000313" key="9">
    <source>
        <dbReference type="EMBL" id="GAU98471.1"/>
    </source>
</evidence>
<evidence type="ECO:0000313" key="10">
    <source>
        <dbReference type="Proteomes" id="UP000186922"/>
    </source>
</evidence>